<dbReference type="InterPro" id="IPR008278">
    <property type="entry name" value="4-PPantetheinyl_Trfase_dom"/>
</dbReference>
<dbReference type="EMBL" id="JBHMEY010000094">
    <property type="protein sequence ID" value="MFB9098707.1"/>
    <property type="molecule type" value="Genomic_DNA"/>
</dbReference>
<dbReference type="PANTHER" id="PTHR12215:SF10">
    <property type="entry name" value="L-AMINOADIPATE-SEMIALDEHYDE DEHYDROGENASE-PHOSPHOPANTETHEINYL TRANSFERASE"/>
    <property type="match status" value="1"/>
</dbReference>
<feature type="domain" description="4'-phosphopantetheinyl transferase N-terminal" evidence="4">
    <location>
        <begin position="21"/>
        <end position="103"/>
    </location>
</feature>
<dbReference type="Proteomes" id="UP001589607">
    <property type="component" value="Unassembled WGS sequence"/>
</dbReference>
<dbReference type="InterPro" id="IPR050559">
    <property type="entry name" value="P-Pant_transferase_sf"/>
</dbReference>
<dbReference type="SUPFAM" id="SSF56214">
    <property type="entry name" value="4'-phosphopantetheinyl transferase"/>
    <property type="match status" value="2"/>
</dbReference>
<accession>A0ABV5GTJ5</accession>
<dbReference type="Pfam" id="PF01648">
    <property type="entry name" value="ACPS"/>
    <property type="match status" value="1"/>
</dbReference>
<evidence type="ECO:0000313" key="5">
    <source>
        <dbReference type="EMBL" id="MFB9098707.1"/>
    </source>
</evidence>
<dbReference type="InterPro" id="IPR055066">
    <property type="entry name" value="AASDHPPT_N"/>
</dbReference>
<dbReference type="RefSeq" id="WP_236458590.1">
    <property type="nucleotide sequence ID" value="NZ_CBCSGE010000001.1"/>
</dbReference>
<keyword evidence="2 5" id="KW-0808">Transferase</keyword>
<dbReference type="PANTHER" id="PTHR12215">
    <property type="entry name" value="PHOSPHOPANTETHEINE TRANSFERASE"/>
    <property type="match status" value="1"/>
</dbReference>
<evidence type="ECO:0000256" key="2">
    <source>
        <dbReference type="ARBA" id="ARBA00022679"/>
    </source>
</evidence>
<dbReference type="Pfam" id="PF22624">
    <property type="entry name" value="AASDHPPT_N"/>
    <property type="match status" value="1"/>
</dbReference>
<evidence type="ECO:0000313" key="6">
    <source>
        <dbReference type="Proteomes" id="UP001589607"/>
    </source>
</evidence>
<evidence type="ECO:0000259" key="3">
    <source>
        <dbReference type="Pfam" id="PF01648"/>
    </source>
</evidence>
<comment type="similarity">
    <text evidence="1">Belongs to the P-Pant transferase superfamily. Gsp/Sfp/HetI/AcpT family.</text>
</comment>
<sequence>MKEIILVPLPNSYEWDLEKEKLILESISEDKKNRLLRFRDVKDRMRGLLAEIIIRETILNEYLARNEELVFDINEFGKPFLKSHDLNLQYSVSHSSEWIVVAFSNHSIGVDVERIRNFDLEIAESFFATEEVHLLYSEADKDFSFCKLWTLKESYMKFLGKGFYEKLDSFAIDYTNEPPSLIRSENNDSPRFDFLEGISGYCLSICSESLEKPRYCVLNHKKLIHNFLNRIN</sequence>
<dbReference type="Gene3D" id="3.90.470.20">
    <property type="entry name" value="4'-phosphopantetheinyl transferase domain"/>
    <property type="match status" value="2"/>
</dbReference>
<reference evidence="5 6" key="1">
    <citation type="submission" date="2024-09" db="EMBL/GenBank/DDBJ databases">
        <authorList>
            <person name="Sun Q."/>
            <person name="Mori K."/>
        </authorList>
    </citation>
    <scope>NUCLEOTIDE SEQUENCE [LARGE SCALE GENOMIC DNA]</scope>
    <source>
        <strain evidence="5 6">CECT 7955</strain>
    </source>
</reference>
<keyword evidence="6" id="KW-1185">Reference proteome</keyword>
<evidence type="ECO:0000256" key="1">
    <source>
        <dbReference type="ARBA" id="ARBA00010990"/>
    </source>
</evidence>
<protein>
    <submittedName>
        <fullName evidence="5">4'-phosphopantetheinyl transferase family protein</fullName>
    </submittedName>
</protein>
<name>A0ABV5GTJ5_9FLAO</name>
<evidence type="ECO:0000259" key="4">
    <source>
        <dbReference type="Pfam" id="PF22624"/>
    </source>
</evidence>
<comment type="caution">
    <text evidence="5">The sequence shown here is derived from an EMBL/GenBank/DDBJ whole genome shotgun (WGS) entry which is preliminary data.</text>
</comment>
<dbReference type="InterPro" id="IPR037143">
    <property type="entry name" value="4-PPantetheinyl_Trfase_dom_sf"/>
</dbReference>
<gene>
    <name evidence="5" type="ORF">ACFFVF_19545</name>
</gene>
<organism evidence="5 6">
    <name type="scientific">Flavobacterium jumunjinense</name>
    <dbReference type="NCBI Taxonomy" id="998845"/>
    <lineage>
        <taxon>Bacteria</taxon>
        <taxon>Pseudomonadati</taxon>
        <taxon>Bacteroidota</taxon>
        <taxon>Flavobacteriia</taxon>
        <taxon>Flavobacteriales</taxon>
        <taxon>Flavobacteriaceae</taxon>
        <taxon>Flavobacterium</taxon>
    </lineage>
</organism>
<feature type="domain" description="4'-phosphopantetheinyl transferase" evidence="3">
    <location>
        <begin position="107"/>
        <end position="206"/>
    </location>
</feature>
<dbReference type="GO" id="GO:0016740">
    <property type="term" value="F:transferase activity"/>
    <property type="evidence" value="ECO:0007669"/>
    <property type="project" value="UniProtKB-KW"/>
</dbReference>
<proteinExistence type="inferred from homology"/>